<comment type="subcellular location">
    <subcellularLocation>
        <location evidence="1 7">Cell membrane</location>
        <topology evidence="1 7">Multi-pass membrane protein</topology>
    </subcellularLocation>
</comment>
<evidence type="ECO:0000259" key="8">
    <source>
        <dbReference type="PROSITE" id="PS50928"/>
    </source>
</evidence>
<evidence type="ECO:0000256" key="2">
    <source>
        <dbReference type="ARBA" id="ARBA00022448"/>
    </source>
</evidence>
<feature type="transmembrane region" description="Helical" evidence="7">
    <location>
        <begin position="83"/>
        <end position="107"/>
    </location>
</feature>
<dbReference type="SUPFAM" id="SSF161098">
    <property type="entry name" value="MetI-like"/>
    <property type="match status" value="2"/>
</dbReference>
<protein>
    <submittedName>
        <fullName evidence="9">Iron ABC transporter permease</fullName>
    </submittedName>
</protein>
<dbReference type="Gene3D" id="1.10.3720.10">
    <property type="entry name" value="MetI-like"/>
    <property type="match status" value="2"/>
</dbReference>
<dbReference type="Proteomes" id="UP000245911">
    <property type="component" value="Unassembled WGS sequence"/>
</dbReference>
<sequence>MAINDIAPQVAPTTVAPTTAAPTPAAPPVRSRRRIISLWSVGALLIGALIALPIISVLAQVFVPSGGAWSHLAATVLPLYLRNSLMLVLLTVSLALAIGVGAGWLIAGFDFKGRGSLQWALMLPMTMPGYVIAYVYFDRMSYAGPFQTTLREVFDWSRGDYWFPQVASLPGAAVLLALVLYPYIYLLTRAAFATQSLHLIEAARALGQTPRGAFFRIALPMARPAMVAGAAFVAMETLADYGTVQHLGVQTLTTGIFRTWFARGEPVAAAQLAAMLIGFVALALFLERFLRGSRRYVGDPAGRSASAARHPLRGWRALSVVTLCVVPILFGFALPVFELLRLTWLVGDPMWGQRFFAFAANSLFLAALAVIVLLVLGLFLGYARRMDGGRVVRATLGIAGIGYAMPGAVIAVGVLLPLSWADRSLDAWMRASFDYSTGLLLTGSYVGLIFAYAVRFLAISLNTVEASLQRIPPSLDDAARGLGSGPARTLMTVHFPLLRGGLLSAAIFIFADVMKELPATLIVRPFNLDTLAIRTYRLASDGRLGEASTSALMIVALGIIPVILLSRAMDEPGGH</sequence>
<proteinExistence type="inferred from homology"/>
<dbReference type="FunFam" id="1.10.3720.10:FF:000088">
    <property type="entry name" value="Iron(III) ABC transporter, permease protein"/>
    <property type="match status" value="1"/>
</dbReference>
<feature type="transmembrane region" description="Helical" evidence="7">
    <location>
        <begin position="213"/>
        <end position="235"/>
    </location>
</feature>
<feature type="transmembrane region" description="Helical" evidence="7">
    <location>
        <begin position="547"/>
        <end position="565"/>
    </location>
</feature>
<dbReference type="Pfam" id="PF00528">
    <property type="entry name" value="BPD_transp_1"/>
    <property type="match status" value="2"/>
</dbReference>
<dbReference type="AlphaFoldDB" id="A0A2T8HY96"/>
<evidence type="ECO:0000256" key="4">
    <source>
        <dbReference type="ARBA" id="ARBA00022692"/>
    </source>
</evidence>
<evidence type="ECO:0000313" key="10">
    <source>
        <dbReference type="Proteomes" id="UP000245911"/>
    </source>
</evidence>
<dbReference type="InterPro" id="IPR000515">
    <property type="entry name" value="MetI-like"/>
</dbReference>
<feature type="transmembrane region" description="Helical" evidence="7">
    <location>
        <begin position="317"/>
        <end position="337"/>
    </location>
</feature>
<feature type="transmembrane region" description="Helical" evidence="7">
    <location>
        <begin position="119"/>
        <end position="137"/>
    </location>
</feature>
<dbReference type="RefSeq" id="WP_116556744.1">
    <property type="nucleotide sequence ID" value="NZ_QDKM01000001.1"/>
</dbReference>
<keyword evidence="10" id="KW-1185">Reference proteome</keyword>
<dbReference type="CDD" id="cd06261">
    <property type="entry name" value="TM_PBP2"/>
    <property type="match status" value="2"/>
</dbReference>
<comment type="similarity">
    <text evidence="7">Belongs to the binding-protein-dependent transport system permease family.</text>
</comment>
<reference evidence="9 10" key="1">
    <citation type="submission" date="2018-04" db="EMBL/GenBank/DDBJ databases">
        <title>Pararhodobacter oceanense sp. nov., isolated from marine intertidal sediment.</title>
        <authorList>
            <person name="Wang X.-L."/>
            <person name="Du Z.-J."/>
        </authorList>
    </citation>
    <scope>NUCLEOTIDE SEQUENCE [LARGE SCALE GENOMIC DNA]</scope>
    <source>
        <strain evidence="9 10">AM505</strain>
    </source>
</reference>
<organism evidence="9 10">
    <name type="scientific">Pararhodobacter oceanensis</name>
    <dbReference type="NCBI Taxonomy" id="2172121"/>
    <lineage>
        <taxon>Bacteria</taxon>
        <taxon>Pseudomonadati</taxon>
        <taxon>Pseudomonadota</taxon>
        <taxon>Alphaproteobacteria</taxon>
        <taxon>Rhodobacterales</taxon>
        <taxon>Paracoccaceae</taxon>
        <taxon>Pararhodobacter</taxon>
    </lineage>
</organism>
<evidence type="ECO:0000256" key="7">
    <source>
        <dbReference type="RuleBase" id="RU363032"/>
    </source>
</evidence>
<evidence type="ECO:0000313" key="9">
    <source>
        <dbReference type="EMBL" id="PVH30332.1"/>
    </source>
</evidence>
<keyword evidence="3" id="KW-1003">Cell membrane</keyword>
<feature type="domain" description="ABC transmembrane type-1" evidence="8">
    <location>
        <begin position="359"/>
        <end position="565"/>
    </location>
</feature>
<keyword evidence="2 7" id="KW-0813">Transport</keyword>
<dbReference type="OrthoDB" id="9790211at2"/>
<gene>
    <name evidence="9" type="ORF">DDE20_01905</name>
</gene>
<feature type="transmembrane region" description="Helical" evidence="7">
    <location>
        <begin position="267"/>
        <end position="286"/>
    </location>
</feature>
<feature type="transmembrane region" description="Helical" evidence="7">
    <location>
        <begin position="438"/>
        <end position="461"/>
    </location>
</feature>
<evidence type="ECO:0000256" key="6">
    <source>
        <dbReference type="ARBA" id="ARBA00023136"/>
    </source>
</evidence>
<dbReference type="EMBL" id="QDKM01000001">
    <property type="protein sequence ID" value="PVH30332.1"/>
    <property type="molecule type" value="Genomic_DNA"/>
</dbReference>
<dbReference type="GO" id="GO:0055085">
    <property type="term" value="P:transmembrane transport"/>
    <property type="evidence" value="ECO:0007669"/>
    <property type="project" value="InterPro"/>
</dbReference>
<keyword evidence="4 7" id="KW-0812">Transmembrane</keyword>
<dbReference type="PROSITE" id="PS50928">
    <property type="entry name" value="ABC_TM1"/>
    <property type="match status" value="2"/>
</dbReference>
<dbReference type="PANTHER" id="PTHR30183:SF2">
    <property type="entry name" value="IRON UTILIZATION PROTEIN"/>
    <property type="match status" value="1"/>
</dbReference>
<keyword evidence="6 7" id="KW-0472">Membrane</keyword>
<dbReference type="InterPro" id="IPR035906">
    <property type="entry name" value="MetI-like_sf"/>
</dbReference>
<dbReference type="PANTHER" id="PTHR30183">
    <property type="entry name" value="MOLYBDENUM TRANSPORT SYSTEM PERMEASE PROTEIN MODB"/>
    <property type="match status" value="1"/>
</dbReference>
<evidence type="ECO:0000256" key="1">
    <source>
        <dbReference type="ARBA" id="ARBA00004651"/>
    </source>
</evidence>
<accession>A0A2T8HY96</accession>
<comment type="caution">
    <text evidence="9">The sequence shown here is derived from an EMBL/GenBank/DDBJ whole genome shotgun (WGS) entry which is preliminary data.</text>
</comment>
<evidence type="ECO:0000256" key="5">
    <source>
        <dbReference type="ARBA" id="ARBA00022989"/>
    </source>
</evidence>
<keyword evidence="5 7" id="KW-1133">Transmembrane helix</keyword>
<feature type="transmembrane region" description="Helical" evidence="7">
    <location>
        <begin position="172"/>
        <end position="192"/>
    </location>
</feature>
<evidence type="ECO:0000256" key="3">
    <source>
        <dbReference type="ARBA" id="ARBA00022475"/>
    </source>
</evidence>
<feature type="transmembrane region" description="Helical" evidence="7">
    <location>
        <begin position="357"/>
        <end position="382"/>
    </location>
</feature>
<feature type="transmembrane region" description="Helical" evidence="7">
    <location>
        <begin position="38"/>
        <end position="63"/>
    </location>
</feature>
<feature type="transmembrane region" description="Helical" evidence="7">
    <location>
        <begin position="394"/>
        <end position="418"/>
    </location>
</feature>
<name>A0A2T8HY96_9RHOB</name>
<dbReference type="GO" id="GO:0005886">
    <property type="term" value="C:plasma membrane"/>
    <property type="evidence" value="ECO:0007669"/>
    <property type="project" value="UniProtKB-SubCell"/>
</dbReference>
<feature type="domain" description="ABC transmembrane type-1" evidence="8">
    <location>
        <begin position="81"/>
        <end position="288"/>
    </location>
</feature>